<sequence>MERNIELIAIKENEREWFIKDLQKAFATAVVEAFGEQEEEIIPRVDITDAMDTKGAETYHIISNGKITGGVVIVINAKTQHNSLELLFINRTYHNKGLGLAAWRKIEQMYPDTKVWETVTPYFEKRNIHFYVNKCGFKIVEFLNPHHLDSHEEKKGEDDWCMFRFEKIMGDKNN</sequence>
<dbReference type="SUPFAM" id="SSF55729">
    <property type="entry name" value="Acyl-CoA N-acyltransferases (Nat)"/>
    <property type="match status" value="1"/>
</dbReference>
<dbReference type="Gene3D" id="3.40.630.30">
    <property type="match status" value="1"/>
</dbReference>
<protein>
    <submittedName>
        <fullName evidence="2">N-acetyltransferase</fullName>
    </submittedName>
</protein>
<dbReference type="STRING" id="1796616.A4V09_07190"/>
<accession>A0A1C7IBG2</accession>
<dbReference type="Pfam" id="PF00583">
    <property type="entry name" value="Acetyltransf_1"/>
    <property type="match status" value="1"/>
</dbReference>
<dbReference type="InterPro" id="IPR000182">
    <property type="entry name" value="GNAT_dom"/>
</dbReference>
<dbReference type="InterPro" id="IPR016181">
    <property type="entry name" value="Acyl_CoA_acyltransferase"/>
</dbReference>
<name>A0A1C7IBG2_9FIRM</name>
<dbReference type="AlphaFoldDB" id="A0A1C7IBG2"/>
<dbReference type="KEGG" id="byl:A4V09_07190"/>
<gene>
    <name evidence="2" type="ORF">A4V09_07190</name>
</gene>
<evidence type="ECO:0000313" key="3">
    <source>
        <dbReference type="Proteomes" id="UP000092574"/>
    </source>
</evidence>
<evidence type="ECO:0000313" key="2">
    <source>
        <dbReference type="EMBL" id="ANU75572.1"/>
    </source>
</evidence>
<dbReference type="OrthoDB" id="9786032at2"/>
<dbReference type="EMBL" id="CP015405">
    <property type="protein sequence ID" value="ANU75572.1"/>
    <property type="molecule type" value="Genomic_DNA"/>
</dbReference>
<dbReference type="PROSITE" id="PS51186">
    <property type="entry name" value="GNAT"/>
    <property type="match status" value="1"/>
</dbReference>
<dbReference type="GO" id="GO:0016747">
    <property type="term" value="F:acyltransferase activity, transferring groups other than amino-acyl groups"/>
    <property type="evidence" value="ECO:0007669"/>
    <property type="project" value="InterPro"/>
</dbReference>
<dbReference type="RefSeq" id="WP_065541766.1">
    <property type="nucleotide sequence ID" value="NZ_CP015405.2"/>
</dbReference>
<evidence type="ECO:0000259" key="1">
    <source>
        <dbReference type="PROSITE" id="PS51186"/>
    </source>
</evidence>
<dbReference type="Proteomes" id="UP000092574">
    <property type="component" value="Chromosome"/>
</dbReference>
<proteinExistence type="predicted"/>
<keyword evidence="3" id="KW-1185">Reference proteome</keyword>
<organism evidence="2 3">
    <name type="scientific">Blautia pseudococcoides</name>
    <dbReference type="NCBI Taxonomy" id="1796616"/>
    <lineage>
        <taxon>Bacteria</taxon>
        <taxon>Bacillati</taxon>
        <taxon>Bacillota</taxon>
        <taxon>Clostridia</taxon>
        <taxon>Lachnospirales</taxon>
        <taxon>Lachnospiraceae</taxon>
        <taxon>Blautia</taxon>
    </lineage>
</organism>
<feature type="domain" description="N-acetyltransferase" evidence="1">
    <location>
        <begin position="5"/>
        <end position="170"/>
    </location>
</feature>
<reference evidence="2" key="1">
    <citation type="submission" date="2017-04" db="EMBL/GenBank/DDBJ databases">
        <title>Complete Genome Sequences of Twelve Strains of a Stable Defined Moderately Diverse Mouse Microbiota 2 (sDMDMm2).</title>
        <authorList>
            <person name="Uchimura Y."/>
            <person name="Wyss M."/>
            <person name="Brugiroux S."/>
            <person name="Limenitakis J.P."/>
            <person name="Stecher B."/>
            <person name="McCoy K.D."/>
            <person name="Macpherson A.J."/>
        </authorList>
    </citation>
    <scope>NUCLEOTIDE SEQUENCE</scope>
    <source>
        <strain evidence="2">YL58</strain>
    </source>
</reference>